<comment type="similarity">
    <text evidence="1">Belongs to the glycosyltransferase 2 family. WaaE/KdtX subfamily.</text>
</comment>
<evidence type="ECO:0000313" key="4">
    <source>
        <dbReference type="Proteomes" id="UP000199572"/>
    </source>
</evidence>
<evidence type="ECO:0000259" key="2">
    <source>
        <dbReference type="Pfam" id="PF00535"/>
    </source>
</evidence>
<reference evidence="3 4" key="1">
    <citation type="submission" date="2016-10" db="EMBL/GenBank/DDBJ databases">
        <authorList>
            <person name="de Groot N.N."/>
        </authorList>
    </citation>
    <scope>NUCLEOTIDE SEQUENCE [LARGE SCALE GENOMIC DNA]</scope>
    <source>
        <strain evidence="3 4">DSM 18610</strain>
    </source>
</reference>
<protein>
    <submittedName>
        <fullName evidence="3">Glycosyltransferase involved in cell wall bisynthesis</fullName>
    </submittedName>
</protein>
<feature type="domain" description="Glycosyltransferase 2-like" evidence="2">
    <location>
        <begin position="8"/>
        <end position="93"/>
    </location>
</feature>
<gene>
    <name evidence="3" type="ORF">SAMN04488023_10760</name>
</gene>
<dbReference type="STRING" id="390241.SAMN04488023_10760"/>
<dbReference type="EMBL" id="FOGG01000007">
    <property type="protein sequence ID" value="SER31301.1"/>
    <property type="molecule type" value="Genomic_DNA"/>
</dbReference>
<dbReference type="GO" id="GO:0016740">
    <property type="term" value="F:transferase activity"/>
    <property type="evidence" value="ECO:0007669"/>
    <property type="project" value="UniProtKB-KW"/>
</dbReference>
<organism evidence="3 4">
    <name type="scientific">Pedobacter rhizosphaerae</name>
    <dbReference type="NCBI Taxonomy" id="390241"/>
    <lineage>
        <taxon>Bacteria</taxon>
        <taxon>Pseudomonadati</taxon>
        <taxon>Bacteroidota</taxon>
        <taxon>Sphingobacteriia</taxon>
        <taxon>Sphingobacteriales</taxon>
        <taxon>Sphingobacteriaceae</taxon>
        <taxon>Pedobacter</taxon>
    </lineage>
</organism>
<dbReference type="InterPro" id="IPR001173">
    <property type="entry name" value="Glyco_trans_2-like"/>
</dbReference>
<dbReference type="Pfam" id="PF00535">
    <property type="entry name" value="Glycos_transf_2"/>
    <property type="match status" value="1"/>
</dbReference>
<sequence>MLNPITTIILTFNEEDNIKACLESVLPISKQVFIVDSGSTDQTLSIAKQYQVKIIHHAFENYSLQRNWALKHLPIGTDWVLNVDADHRISQELTAELRIVFNQEIPIQTTGFLTSRRTIFMDRWIKYGGHYPTYHCVLFRKDFGYCEHKLYDQHFVVEGKLIQLKGDVIDILTSSLKTFTERHNKWSDLEAVDHFENLKLENVITPKRSGNPIEQRRYIKSMYERSPLFLRAFIYFFIRYFLRLGFLDGKEGLIFHTLQGLWFRLLIDAKIYELRKKHNLK</sequence>
<dbReference type="Gene3D" id="3.90.550.10">
    <property type="entry name" value="Spore Coat Polysaccharide Biosynthesis Protein SpsA, Chain A"/>
    <property type="match status" value="1"/>
</dbReference>
<keyword evidence="4" id="KW-1185">Reference proteome</keyword>
<dbReference type="SUPFAM" id="SSF53448">
    <property type="entry name" value="Nucleotide-diphospho-sugar transferases"/>
    <property type="match status" value="1"/>
</dbReference>
<dbReference type="InterPro" id="IPR029044">
    <property type="entry name" value="Nucleotide-diphossugar_trans"/>
</dbReference>
<dbReference type="CDD" id="cd02511">
    <property type="entry name" value="Beta4Glucosyltransferase"/>
    <property type="match status" value="1"/>
</dbReference>
<dbReference type="PANTHER" id="PTHR43630">
    <property type="entry name" value="POLY-BETA-1,6-N-ACETYL-D-GLUCOSAMINE SYNTHASE"/>
    <property type="match status" value="1"/>
</dbReference>
<evidence type="ECO:0000256" key="1">
    <source>
        <dbReference type="ARBA" id="ARBA00038494"/>
    </source>
</evidence>
<accession>A0A1H9N662</accession>
<proteinExistence type="inferred from homology"/>
<dbReference type="RefSeq" id="WP_090883063.1">
    <property type="nucleotide sequence ID" value="NZ_FOGG01000007.1"/>
</dbReference>
<keyword evidence="3" id="KW-0808">Transferase</keyword>
<dbReference type="OrthoDB" id="9815923at2"/>
<dbReference type="Proteomes" id="UP000199572">
    <property type="component" value="Unassembled WGS sequence"/>
</dbReference>
<dbReference type="AlphaFoldDB" id="A0A1H9N662"/>
<name>A0A1H9N662_9SPHI</name>
<dbReference type="PANTHER" id="PTHR43630:SF2">
    <property type="entry name" value="GLYCOSYLTRANSFERASE"/>
    <property type="match status" value="1"/>
</dbReference>
<evidence type="ECO:0000313" key="3">
    <source>
        <dbReference type="EMBL" id="SER31301.1"/>
    </source>
</evidence>